<sequence>MAVYGLSHSVTLSTLKVYETPYMAVQPYSVQYDKCDGTVCGAFPVPAVASRTRTHPPTYLLPGSVTADRSPLTAPGMCMQRAALMPRRDELKQEFSSVE</sequence>
<accession>A0AAE1CMY8</accession>
<protein>
    <submittedName>
        <fullName evidence="1">Uncharacterized protein</fullName>
    </submittedName>
</protein>
<dbReference type="EMBL" id="JAWDGP010007559">
    <property type="protein sequence ID" value="KAK3713575.1"/>
    <property type="molecule type" value="Genomic_DNA"/>
</dbReference>
<organism evidence="1 2">
    <name type="scientific">Elysia crispata</name>
    <name type="common">lettuce slug</name>
    <dbReference type="NCBI Taxonomy" id="231223"/>
    <lineage>
        <taxon>Eukaryota</taxon>
        <taxon>Metazoa</taxon>
        <taxon>Spiralia</taxon>
        <taxon>Lophotrochozoa</taxon>
        <taxon>Mollusca</taxon>
        <taxon>Gastropoda</taxon>
        <taxon>Heterobranchia</taxon>
        <taxon>Euthyneura</taxon>
        <taxon>Panpulmonata</taxon>
        <taxon>Sacoglossa</taxon>
        <taxon>Placobranchoidea</taxon>
        <taxon>Plakobranchidae</taxon>
        <taxon>Elysia</taxon>
    </lineage>
</organism>
<evidence type="ECO:0000313" key="1">
    <source>
        <dbReference type="EMBL" id="KAK3713575.1"/>
    </source>
</evidence>
<dbReference type="AlphaFoldDB" id="A0AAE1CMY8"/>
<comment type="caution">
    <text evidence="1">The sequence shown here is derived from an EMBL/GenBank/DDBJ whole genome shotgun (WGS) entry which is preliminary data.</text>
</comment>
<proteinExistence type="predicted"/>
<reference evidence="1" key="1">
    <citation type="journal article" date="2023" name="G3 (Bethesda)">
        <title>A reference genome for the long-term kleptoplast-retaining sea slug Elysia crispata morphotype clarki.</title>
        <authorList>
            <person name="Eastman K.E."/>
            <person name="Pendleton A.L."/>
            <person name="Shaikh M.A."/>
            <person name="Suttiyut T."/>
            <person name="Ogas R."/>
            <person name="Tomko P."/>
            <person name="Gavelis G."/>
            <person name="Widhalm J.R."/>
            <person name="Wisecaver J.H."/>
        </authorList>
    </citation>
    <scope>NUCLEOTIDE SEQUENCE</scope>
    <source>
        <strain evidence="1">ECLA1</strain>
    </source>
</reference>
<dbReference type="Proteomes" id="UP001283361">
    <property type="component" value="Unassembled WGS sequence"/>
</dbReference>
<name>A0AAE1CMY8_9GAST</name>
<gene>
    <name evidence="1" type="ORF">RRG08_006012</name>
</gene>
<evidence type="ECO:0000313" key="2">
    <source>
        <dbReference type="Proteomes" id="UP001283361"/>
    </source>
</evidence>
<keyword evidence="2" id="KW-1185">Reference proteome</keyword>